<evidence type="ECO:0000313" key="2">
    <source>
        <dbReference type="Proteomes" id="UP000018320"/>
    </source>
</evidence>
<sequence length="1145" mass="127071">MSMTGTRAQAAEVLLERVEALRSHLSTQSSKETLVLSEDTTSLIEAVFQVVKSGFPLGPCLVPICSLLEELLTIPNWIRRLTAASTLIHVANENELDHEALRRFADLLLTFLHDEKRELRDIGSLALMSLRYEQQVSVANHLVAELEQKDGSVSAHLIEGSVTYAGYFLAHAPRDATKVGLNILILSFDPQHKITNASKDYLYWHVAKALTKYLKALISNPLAAAILNIPVRSLPNCEEKDKKYPGGTVTASVAISWLLEKVVAYTDVRCRKSAAEALSLYLYLNSVILQRQYLNLLKDARFFMSGNLVCDAFDLYTHAYCCMLTHAAELRVSMADSIRKHDYADYYRYFIELYRSMSVDFPTEKHLSGIYQGALIKGLVMMEYHGHSTKLVYSFSLMKRLLGSTAMHCIDGGILCALEIFRHVPEYVMGQIVEAQLYLLSNHSSLPIAVSAKKALLGIPAVHEPTFIPGYLWCIMSWIAVDNADIKEAGFKAMYTLFSEHKDYIAKLNTIKDSKLVNYCPSQVLLNGLTYQTSPQASLVGSGSGSSNPGYDFISLASKRLDVPDLLAFLKIVFCVIEHTVRDTSSPMNDYPRISAVNMLEPLLDIILPIISQYRASPRKSPLIVKRAPVAATAVVVDVPVEIYTLLRDVFLLLTYTVTVQSLASRSARIVGKLYSVLYAILSDDSGDYSENVHAIRERIAPLYNFVLMALYILVYSFNIYDEDLAESARAAVPAVIGFLKILVVPVVILKDAILCLAGTIATAAGATDEIEVSEMIIKNVSGFLMPETSFCDHTKERIEEEDTGSEGAEDDASLRMISKENVNDLSRQKLHAILFGLDNTEDSEGRTRNAMEESTNDEGDLVLMDGLATGLPQAALTLLSIHNSAIDEHSAYAERDVTVGILRALRGDDIDEDYLLHGIAYLFGIYCAITKKKRLIENFMALIKKYAEEELQNTVVGGYVASLDFEENYPLLNSFFSADNFTINVSLCADYVPSTATVAPKGLLAPDFTVLTFLLESCEMSSVDEEIKDYALKALDDLPGRALTTEDCIVQLNILKEKPKDQRCSELCTFVPIQSEKILNTKEVVTALSDSLQVLFYGDDININVYAKNALLTKLVDTGVLLPDKPKLDVKETSEFDFHKINNC</sequence>
<dbReference type="AlphaFoldDB" id="V6TF90"/>
<dbReference type="SUPFAM" id="SSF48371">
    <property type="entry name" value="ARM repeat"/>
    <property type="match status" value="1"/>
</dbReference>
<dbReference type="InterPro" id="IPR016024">
    <property type="entry name" value="ARM-type_fold"/>
</dbReference>
<reference evidence="1 2" key="2">
    <citation type="journal article" date="2013" name="Genome Biol. Evol.">
        <title>Genome sequencing of Giardia lamblia genotypes A2 and B isolates (DH and GS) and comparative analysis with the genomes of genotypes A1 and E (WB and Pig).</title>
        <authorList>
            <person name="Adam R.D."/>
            <person name="Dahlstrom E.W."/>
            <person name="Martens C.A."/>
            <person name="Bruno D.P."/>
            <person name="Barbian K.D."/>
            <person name="Ricklefs S.M."/>
            <person name="Hernandez M.M."/>
            <person name="Narla N.P."/>
            <person name="Patel R.B."/>
            <person name="Porcella S.F."/>
            <person name="Nash T.E."/>
        </authorList>
    </citation>
    <scope>NUCLEOTIDE SEQUENCE [LARGE SCALE GENOMIC DNA]</scope>
    <source>
        <strain evidence="1 2">DH</strain>
    </source>
</reference>
<protein>
    <submittedName>
        <fullName evidence="1">Uncharacterized protein</fullName>
    </submittedName>
</protein>
<dbReference type="VEuPathDB" id="GiardiaDB:DHA2_153579"/>
<accession>V6TF90</accession>
<dbReference type="EMBL" id="AHGT01000034">
    <property type="protein sequence ID" value="ESU37067.1"/>
    <property type="molecule type" value="Genomic_DNA"/>
</dbReference>
<comment type="caution">
    <text evidence="1">The sequence shown here is derived from an EMBL/GenBank/DDBJ whole genome shotgun (WGS) entry which is preliminary data.</text>
</comment>
<dbReference type="Proteomes" id="UP000018320">
    <property type="component" value="Unassembled WGS sequence"/>
</dbReference>
<organism evidence="1 2">
    <name type="scientific">Giardia intestinalis</name>
    <name type="common">Giardia lamblia</name>
    <dbReference type="NCBI Taxonomy" id="5741"/>
    <lineage>
        <taxon>Eukaryota</taxon>
        <taxon>Metamonada</taxon>
        <taxon>Diplomonadida</taxon>
        <taxon>Hexamitidae</taxon>
        <taxon>Giardiinae</taxon>
        <taxon>Giardia</taxon>
    </lineage>
</organism>
<reference evidence="2" key="1">
    <citation type="submission" date="2012-02" db="EMBL/GenBank/DDBJ databases">
        <title>Genome sequencing of Giardia lamblia Genotypes A2 and B isolates (DH and GS) and comparative analysis with the genomes of Genotypes A1 and E (WB and Pig).</title>
        <authorList>
            <person name="Adam R."/>
            <person name="Dahlstrom E."/>
            <person name="Martens C."/>
            <person name="Bruno D."/>
            <person name="Barbian K."/>
            <person name="Porcella S.F."/>
            <person name="Nash T."/>
        </authorList>
    </citation>
    <scope>NUCLEOTIDE SEQUENCE</scope>
    <source>
        <strain evidence="2">DH</strain>
    </source>
</reference>
<dbReference type="VEuPathDB" id="GiardiaDB:QR46_3909"/>
<evidence type="ECO:0000313" key="1">
    <source>
        <dbReference type="EMBL" id="ESU37067.1"/>
    </source>
</evidence>
<name>V6TF90_GIAIN</name>
<proteinExistence type="predicted"/>
<gene>
    <name evidence="1" type="ORF">DHA2_153579</name>
</gene>
<dbReference type="VEuPathDB" id="GiardiaDB:GL50803_0014475"/>